<dbReference type="InterPro" id="IPR001841">
    <property type="entry name" value="Znf_RING"/>
</dbReference>
<keyword evidence="1" id="KW-0862">Zinc</keyword>
<dbReference type="RefSeq" id="XP_067069240.1">
    <property type="nucleotide sequence ID" value="XM_067211125.1"/>
</dbReference>
<dbReference type="EMBL" id="LRBS01000037">
    <property type="protein sequence ID" value="OII77394.1"/>
    <property type="molecule type" value="Genomic_DNA"/>
</dbReference>
<evidence type="ECO:0000313" key="4">
    <source>
        <dbReference type="EMBL" id="OII77394.1"/>
    </source>
</evidence>
<keyword evidence="5" id="KW-1185">Reference proteome</keyword>
<dbReference type="Proteomes" id="UP000186804">
    <property type="component" value="Unassembled WGS sequence"/>
</dbReference>
<keyword evidence="1" id="KW-0479">Metal-binding</keyword>
<evidence type="ECO:0000259" key="3">
    <source>
        <dbReference type="PROSITE" id="PS51282"/>
    </source>
</evidence>
<dbReference type="GO" id="GO:0008270">
    <property type="term" value="F:zinc ion binding"/>
    <property type="evidence" value="ECO:0007669"/>
    <property type="project" value="UniProtKB-KW"/>
</dbReference>
<dbReference type="PROSITE" id="PS50089">
    <property type="entry name" value="ZF_RING_2"/>
    <property type="match status" value="1"/>
</dbReference>
<evidence type="ECO:0000313" key="5">
    <source>
        <dbReference type="Proteomes" id="UP000186804"/>
    </source>
</evidence>
<dbReference type="InterPro" id="IPR014891">
    <property type="entry name" value="DWNN_domain"/>
</dbReference>
<organism evidence="4 5">
    <name type="scientific">Cryptosporidium andersoni</name>
    <dbReference type="NCBI Taxonomy" id="117008"/>
    <lineage>
        <taxon>Eukaryota</taxon>
        <taxon>Sar</taxon>
        <taxon>Alveolata</taxon>
        <taxon>Apicomplexa</taxon>
        <taxon>Conoidasida</taxon>
        <taxon>Coccidia</taxon>
        <taxon>Eucoccidiorida</taxon>
        <taxon>Eimeriorina</taxon>
        <taxon>Cryptosporidiidae</taxon>
        <taxon>Cryptosporidium</taxon>
    </lineage>
</organism>
<comment type="caution">
    <text evidence="4">The sequence shown here is derived from an EMBL/GenBank/DDBJ whole genome shotgun (WGS) entry which is preliminary data.</text>
</comment>
<accession>A0A1J4MT26</accession>
<dbReference type="InterPro" id="IPR013083">
    <property type="entry name" value="Znf_RING/FYVE/PHD"/>
</dbReference>
<reference evidence="4 5" key="1">
    <citation type="submission" date="2016-10" db="EMBL/GenBank/DDBJ databases">
        <title>Reductive evolution of mitochondrial metabolism and differential evolution of invasion-related proteins in Cryptosporidium.</title>
        <authorList>
            <person name="Liu S."/>
            <person name="Roellig D.M."/>
            <person name="Guo Y."/>
            <person name="Li N."/>
            <person name="Frace M.A."/>
            <person name="Tang K."/>
            <person name="Zhang L."/>
            <person name="Feng Y."/>
            <person name="Xiao L."/>
        </authorList>
    </citation>
    <scope>NUCLEOTIDE SEQUENCE [LARGE SCALE GENOMIC DNA]</scope>
    <source>
        <strain evidence="4">30847</strain>
    </source>
</reference>
<gene>
    <name evidence="4" type="ORF">cand_008850</name>
</gene>
<dbReference type="PROSITE" id="PS51282">
    <property type="entry name" value="DWNN"/>
    <property type="match status" value="1"/>
</dbReference>
<dbReference type="Gene3D" id="3.10.20.90">
    <property type="entry name" value="Phosphatidylinositol 3-kinase Catalytic Subunit, Chain A, domain 1"/>
    <property type="match status" value="1"/>
</dbReference>
<proteinExistence type="predicted"/>
<sequence length="502" mass="57145">MSVYYRFVHERLDSYRSLELNVNSIKTSDLKVLVAEHAGLGKEYTRLFDLRVYDTEEKEVYPDEKLIPVYSRVVIQRIPWRELKEIHHEAQRSINIAEDQEDELESKLTLPSEYICKLCNCPLINPVLIKCAGSCGTSACRDCVQRYLEKNKNVAVKACPACNQRFRGSVPNKSLANILATIDWDQFIFPIRNKSDIEKSELNSNLENNTNPKSDDTNSVKQHEVVTLFNSKDTDKSKTVEIEPNSHTMITQSTDIKHNLTHINATAEVDATYIEDSVQNIALSDNPDFRSAESILIGISSMQDQVLESTIKSGLIKSHGIKTQSIIPQSHNRMGISSTISHAIHQQYIDTWGTSGTSFPYGTDPNGAYVPTYTNTFPHTFPYGIPHVMTQSAYPYPTHTTHYQSPSEIIFPVCNPYLTEKQKIQISMSFPLLSKETFLLIRQAQQRIKEIWNLLPKPIRCSLLKESDSTGGLSDKKIKLQRKRKDYTTKNSTLKKRFTLDC</sequence>
<dbReference type="VEuPathDB" id="CryptoDB:cand_008850"/>
<dbReference type="SUPFAM" id="SSF57850">
    <property type="entry name" value="RING/U-box"/>
    <property type="match status" value="1"/>
</dbReference>
<evidence type="ECO:0000256" key="1">
    <source>
        <dbReference type="PROSITE-ProRule" id="PRU00175"/>
    </source>
</evidence>
<evidence type="ECO:0000259" key="2">
    <source>
        <dbReference type="PROSITE" id="PS50089"/>
    </source>
</evidence>
<dbReference type="SMART" id="SM01180">
    <property type="entry name" value="DWNN"/>
    <property type="match status" value="1"/>
</dbReference>
<keyword evidence="1" id="KW-0863">Zinc-finger</keyword>
<dbReference type="GeneID" id="92365070"/>
<feature type="domain" description="DWNN" evidence="3">
    <location>
        <begin position="3"/>
        <end position="79"/>
    </location>
</feature>
<protein>
    <submittedName>
        <fullName evidence="4">Zinc C3HC4 type domain-containing protein</fullName>
    </submittedName>
</protein>
<dbReference type="Gene3D" id="3.30.40.10">
    <property type="entry name" value="Zinc/RING finger domain, C3HC4 (zinc finger)"/>
    <property type="match status" value="1"/>
</dbReference>
<name>A0A1J4MT26_9CRYT</name>
<feature type="domain" description="RING-type" evidence="2">
    <location>
        <begin position="116"/>
        <end position="163"/>
    </location>
</feature>
<dbReference type="Pfam" id="PF08783">
    <property type="entry name" value="DWNN"/>
    <property type="match status" value="1"/>
</dbReference>
<dbReference type="AlphaFoldDB" id="A0A1J4MT26"/>
<dbReference type="OrthoDB" id="341679at2759"/>